<dbReference type="GO" id="GO:0047372">
    <property type="term" value="F:monoacylglycerol lipase activity"/>
    <property type="evidence" value="ECO:0007669"/>
    <property type="project" value="TreeGrafter"/>
</dbReference>
<accession>A0A3B0TI94</accession>
<protein>
    <submittedName>
        <fullName evidence="2">Poly(3-hydroxyalkanoate) depolymerase</fullName>
    </submittedName>
</protein>
<reference evidence="2" key="1">
    <citation type="submission" date="2018-06" db="EMBL/GenBank/DDBJ databases">
        <authorList>
            <person name="Zhirakovskaya E."/>
        </authorList>
    </citation>
    <scope>NUCLEOTIDE SEQUENCE</scope>
</reference>
<dbReference type="GO" id="GO:0046464">
    <property type="term" value="P:acylglycerol catabolic process"/>
    <property type="evidence" value="ECO:0007669"/>
    <property type="project" value="TreeGrafter"/>
</dbReference>
<gene>
    <name evidence="2" type="ORF">MNBD_ALPHA05-2476</name>
</gene>
<dbReference type="PANTHER" id="PTHR43798:SF5">
    <property type="entry name" value="MONOACYLGLYCEROL LIPASE ABHD6"/>
    <property type="match status" value="1"/>
</dbReference>
<dbReference type="SUPFAM" id="SSF53474">
    <property type="entry name" value="alpha/beta-Hydrolases"/>
    <property type="match status" value="1"/>
</dbReference>
<dbReference type="InterPro" id="IPR050266">
    <property type="entry name" value="AB_hydrolase_sf"/>
</dbReference>
<organism evidence="2">
    <name type="scientific">hydrothermal vent metagenome</name>
    <dbReference type="NCBI Taxonomy" id="652676"/>
    <lineage>
        <taxon>unclassified sequences</taxon>
        <taxon>metagenomes</taxon>
        <taxon>ecological metagenomes</taxon>
    </lineage>
</organism>
<dbReference type="Pfam" id="PF00561">
    <property type="entry name" value="Abhydrolase_1"/>
    <property type="match status" value="1"/>
</dbReference>
<dbReference type="Gene3D" id="3.40.50.1820">
    <property type="entry name" value="alpha/beta hydrolase"/>
    <property type="match status" value="1"/>
</dbReference>
<dbReference type="InterPro" id="IPR000073">
    <property type="entry name" value="AB_hydrolase_1"/>
</dbReference>
<dbReference type="GO" id="GO:0016020">
    <property type="term" value="C:membrane"/>
    <property type="evidence" value="ECO:0007669"/>
    <property type="project" value="TreeGrafter"/>
</dbReference>
<proteinExistence type="predicted"/>
<dbReference type="PANTHER" id="PTHR43798">
    <property type="entry name" value="MONOACYLGLYCEROL LIPASE"/>
    <property type="match status" value="1"/>
</dbReference>
<name>A0A3B0TI94_9ZZZZ</name>
<dbReference type="EMBL" id="UOEH01000656">
    <property type="protein sequence ID" value="VAW08374.1"/>
    <property type="molecule type" value="Genomic_DNA"/>
</dbReference>
<dbReference type="InterPro" id="IPR029058">
    <property type="entry name" value="AB_hydrolase_fold"/>
</dbReference>
<evidence type="ECO:0000259" key="1">
    <source>
        <dbReference type="Pfam" id="PF00561"/>
    </source>
</evidence>
<sequence>MHTENQHLPEIRFEKIGLQKLRVAIWRGPEGNDKRPLLFFNGIGANLEIAQPLGELLRDRDVITFDLPGIGGSPRPLAPYRPWWVAHAARQILKRNGYDKVDVMGVSWGGGMAQQFACQYKKHVGRLVLAATSPGVIMVPGELAALTKMAHPMRYVSQDYLVKHFETLYGDEQSGADMFAEHMKPPSLRGYLAQLSAMAGWTALPFLPFLPHRTLILAGDKDKIVPLANAKILKFMIAKSHLHVVEGGGHLFLLSRAEEILKIMTAFLDGPGEADLEISDAALQPAG</sequence>
<dbReference type="PRINTS" id="PR00111">
    <property type="entry name" value="ABHYDROLASE"/>
</dbReference>
<dbReference type="AlphaFoldDB" id="A0A3B0TI94"/>
<evidence type="ECO:0000313" key="2">
    <source>
        <dbReference type="EMBL" id="VAW08374.1"/>
    </source>
</evidence>
<feature type="domain" description="AB hydrolase-1" evidence="1">
    <location>
        <begin position="36"/>
        <end position="255"/>
    </location>
</feature>